<evidence type="ECO:0000313" key="8">
    <source>
        <dbReference type="Proteomes" id="UP001642484"/>
    </source>
</evidence>
<dbReference type="InterPro" id="IPR050230">
    <property type="entry name" value="CALM/Myosin/TropC-like"/>
</dbReference>
<dbReference type="Gene3D" id="1.10.238.10">
    <property type="entry name" value="EF-hand"/>
    <property type="match status" value="2"/>
</dbReference>
<dbReference type="PROSITE" id="PS00018">
    <property type="entry name" value="EF_HAND_1"/>
    <property type="match status" value="1"/>
</dbReference>
<comment type="caution">
    <text evidence="7">The sequence shown here is derived from an EMBL/GenBank/DDBJ whole genome shotgun (WGS) entry which is preliminary data.</text>
</comment>
<proteinExistence type="predicted"/>
<evidence type="ECO:0000313" key="7">
    <source>
        <dbReference type="EMBL" id="CAK9058284.1"/>
    </source>
</evidence>
<dbReference type="InterPro" id="IPR011992">
    <property type="entry name" value="EF-hand-dom_pair"/>
</dbReference>
<sequence length="298" mass="34797">MDVDEFGEFLRTIGIEPMKHVLQECFDEFDEEESGEICFDAFYKVMRLLAQREGFSKTEVRDFETVFNKFDTYGNDEIDVKELQQVLMYLGIPTTLAECQDVAEIVDLDDSGYVDFQEFLMCMRLFRDRELTELKQTLQDIGTDHTESIEASSMLDLLQRTGYVADQEVVNEVLVDIGMEEQDERIGLGSLWKFLVFFRQREGLTRAEMMHTRQAFRKYASGEEDDDEAFREVQTDDVTKILRLIGYPLALEDQKQLVAQVDIDRSATLNILELMKLVRFIREKRTHELQAGRRPKLS</sequence>
<dbReference type="SUPFAM" id="SSF47473">
    <property type="entry name" value="EF-hand"/>
    <property type="match status" value="3"/>
</dbReference>
<dbReference type="Pfam" id="PF13499">
    <property type="entry name" value="EF-hand_7"/>
    <property type="match status" value="1"/>
</dbReference>
<reference evidence="7 8" key="1">
    <citation type="submission" date="2024-02" db="EMBL/GenBank/DDBJ databases">
        <authorList>
            <person name="Chen Y."/>
            <person name="Shah S."/>
            <person name="Dougan E. K."/>
            <person name="Thang M."/>
            <person name="Chan C."/>
        </authorList>
    </citation>
    <scope>NUCLEOTIDE SEQUENCE [LARGE SCALE GENOMIC DNA]</scope>
</reference>
<feature type="domain" description="EF-hand" evidence="6">
    <location>
        <begin position="17"/>
        <end position="52"/>
    </location>
</feature>
<dbReference type="EMBL" id="CAXAMN010021356">
    <property type="protein sequence ID" value="CAK9058284.1"/>
    <property type="molecule type" value="Genomic_DNA"/>
</dbReference>
<evidence type="ECO:0000259" key="6">
    <source>
        <dbReference type="PROSITE" id="PS50222"/>
    </source>
</evidence>
<dbReference type="Pfam" id="PF13833">
    <property type="entry name" value="EF-hand_8"/>
    <property type="match status" value="1"/>
</dbReference>
<dbReference type="InterPro" id="IPR018247">
    <property type="entry name" value="EF_Hand_1_Ca_BS"/>
</dbReference>
<protein>
    <recommendedName>
        <fullName evidence="1">Calmodulin</fullName>
    </recommendedName>
</protein>
<organism evidence="7 8">
    <name type="scientific">Durusdinium trenchii</name>
    <dbReference type="NCBI Taxonomy" id="1381693"/>
    <lineage>
        <taxon>Eukaryota</taxon>
        <taxon>Sar</taxon>
        <taxon>Alveolata</taxon>
        <taxon>Dinophyceae</taxon>
        <taxon>Suessiales</taxon>
        <taxon>Symbiodiniaceae</taxon>
        <taxon>Durusdinium</taxon>
    </lineage>
</organism>
<evidence type="ECO:0000256" key="4">
    <source>
        <dbReference type="ARBA" id="ARBA00022837"/>
    </source>
</evidence>
<evidence type="ECO:0000256" key="1">
    <source>
        <dbReference type="ARBA" id="ARBA00020786"/>
    </source>
</evidence>
<keyword evidence="4" id="KW-0106">Calcium</keyword>
<dbReference type="SMART" id="SM00054">
    <property type="entry name" value="EFh"/>
    <property type="match status" value="4"/>
</dbReference>
<keyword evidence="2" id="KW-0479">Metal-binding</keyword>
<gene>
    <name evidence="7" type="ORF">CCMP2556_LOCUS28726</name>
</gene>
<keyword evidence="3" id="KW-0677">Repeat</keyword>
<dbReference type="PANTHER" id="PTHR23048">
    <property type="entry name" value="MYOSIN LIGHT CHAIN 1, 3"/>
    <property type="match status" value="1"/>
</dbReference>
<dbReference type="CDD" id="cd00051">
    <property type="entry name" value="EFh"/>
    <property type="match status" value="1"/>
</dbReference>
<feature type="domain" description="EF-hand" evidence="6">
    <location>
        <begin position="58"/>
        <end position="93"/>
    </location>
</feature>
<keyword evidence="5" id="KW-0007">Acetylation</keyword>
<dbReference type="PROSITE" id="PS50222">
    <property type="entry name" value="EF_HAND_2"/>
    <property type="match status" value="3"/>
</dbReference>
<dbReference type="Proteomes" id="UP001642484">
    <property type="component" value="Unassembled WGS sequence"/>
</dbReference>
<evidence type="ECO:0000256" key="5">
    <source>
        <dbReference type="ARBA" id="ARBA00022990"/>
    </source>
</evidence>
<dbReference type="PANTHER" id="PTHR23048:SF0">
    <property type="entry name" value="CALMODULIN LIKE 3"/>
    <property type="match status" value="1"/>
</dbReference>
<evidence type="ECO:0000256" key="2">
    <source>
        <dbReference type="ARBA" id="ARBA00022723"/>
    </source>
</evidence>
<dbReference type="InterPro" id="IPR002048">
    <property type="entry name" value="EF_hand_dom"/>
</dbReference>
<evidence type="ECO:0000256" key="3">
    <source>
        <dbReference type="ARBA" id="ARBA00022737"/>
    </source>
</evidence>
<feature type="domain" description="EF-hand" evidence="6">
    <location>
        <begin position="94"/>
        <end position="129"/>
    </location>
</feature>
<accession>A0ABP0N7E5</accession>
<name>A0ABP0N7E5_9DINO</name>
<keyword evidence="8" id="KW-1185">Reference proteome</keyword>